<feature type="domain" description="IstB-like ATP-binding" evidence="1">
    <location>
        <begin position="31"/>
        <end position="257"/>
    </location>
</feature>
<accession>A0ABY7UK04</accession>
<dbReference type="PANTHER" id="PTHR30050">
    <property type="entry name" value="CHROMOSOMAL REPLICATION INITIATOR PROTEIN DNAA"/>
    <property type="match status" value="1"/>
</dbReference>
<dbReference type="PANTHER" id="PTHR30050:SF4">
    <property type="entry name" value="ATP-BINDING PROTEIN RV3427C IN INSERTION SEQUENCE-RELATED"/>
    <property type="match status" value="1"/>
</dbReference>
<reference evidence="2 3" key="1">
    <citation type="submission" date="2020-10" db="EMBL/GenBank/DDBJ databases">
        <title>Complete genome sequence of Corynebacterium jeddahense DSM 45997, type strain of Corynebacterium jeddahense.</title>
        <authorList>
            <person name="Busche T."/>
            <person name="Kalinowski J."/>
            <person name="Ruckert C."/>
        </authorList>
    </citation>
    <scope>NUCLEOTIDE SEQUENCE [LARGE SCALE GENOMIC DNA]</scope>
    <source>
        <strain evidence="2 3">DSM 45997</strain>
    </source>
</reference>
<keyword evidence="3" id="KW-1185">Reference proteome</keyword>
<dbReference type="EMBL" id="CP063194">
    <property type="protein sequence ID" value="WCZ38689.1"/>
    <property type="molecule type" value="Genomic_DNA"/>
</dbReference>
<dbReference type="Pfam" id="PF01695">
    <property type="entry name" value="IstB_IS21"/>
    <property type="match status" value="1"/>
</dbReference>
<evidence type="ECO:0000313" key="3">
    <source>
        <dbReference type="Proteomes" id="UP001218071"/>
    </source>
</evidence>
<dbReference type="PIRSF" id="PIRSF003073">
    <property type="entry name" value="DNAC_TnpB_IstB"/>
    <property type="match status" value="1"/>
</dbReference>
<dbReference type="Proteomes" id="UP001218071">
    <property type="component" value="Chromosome"/>
</dbReference>
<sequence>MPTQTTPQPASANARFLDESILPVFTDLRMTAFGQTVIDIAHNPDFDDWSFSDKILYAIDKQVAAKRERRVAKLLKASRSPNPDACVEDITYAPGRTINKEQISRLAHCQWCQNTQNIVILGKSSVGKTYLALALLTAACRKDYSATFFRTDTLANHLAVLTPADPERMTFLTELHNTDVLVLDDFLTTPIDTLTAHQLLNILAEREGRGATIVTSQFTPDEWYKSIPDAVIAESILNRLVAGAEIITIEGENMRLTPNQ</sequence>
<dbReference type="InterPro" id="IPR028350">
    <property type="entry name" value="DNAC/IstB-like"/>
</dbReference>
<protein>
    <submittedName>
        <fullName evidence="2">Transposase</fullName>
    </submittedName>
</protein>
<dbReference type="InterPro" id="IPR027417">
    <property type="entry name" value="P-loop_NTPase"/>
</dbReference>
<evidence type="ECO:0000313" key="2">
    <source>
        <dbReference type="EMBL" id="WCZ38689.1"/>
    </source>
</evidence>
<evidence type="ECO:0000259" key="1">
    <source>
        <dbReference type="Pfam" id="PF01695"/>
    </source>
</evidence>
<gene>
    <name evidence="2" type="ORF">CJEDD_05390</name>
</gene>
<dbReference type="RefSeq" id="WP_042410518.1">
    <property type="nucleotide sequence ID" value="NZ_CBYN010000208.1"/>
</dbReference>
<name>A0ABY7UK04_9CORY</name>
<organism evidence="2 3">
    <name type="scientific">Corynebacterium jeddahense</name>
    <dbReference type="NCBI Taxonomy" id="1414719"/>
    <lineage>
        <taxon>Bacteria</taxon>
        <taxon>Bacillati</taxon>
        <taxon>Actinomycetota</taxon>
        <taxon>Actinomycetes</taxon>
        <taxon>Mycobacteriales</taxon>
        <taxon>Corynebacteriaceae</taxon>
        <taxon>Corynebacterium</taxon>
    </lineage>
</organism>
<dbReference type="Gene3D" id="3.40.50.300">
    <property type="entry name" value="P-loop containing nucleotide triphosphate hydrolases"/>
    <property type="match status" value="1"/>
</dbReference>
<dbReference type="SUPFAM" id="SSF52540">
    <property type="entry name" value="P-loop containing nucleoside triphosphate hydrolases"/>
    <property type="match status" value="1"/>
</dbReference>
<proteinExistence type="predicted"/>
<dbReference type="InterPro" id="IPR002611">
    <property type="entry name" value="IstB_ATP-bd"/>
</dbReference>